<protein>
    <recommendedName>
        <fullName evidence="4">HNH nuclease domain-containing protein</fullName>
    </recommendedName>
</protein>
<accession>A0AAD5VX65</accession>
<comment type="caution">
    <text evidence="2">The sequence shown here is derived from an EMBL/GenBank/DDBJ whole genome shotgun (WGS) entry which is preliminary data.</text>
</comment>
<dbReference type="Proteomes" id="UP001213000">
    <property type="component" value="Unassembled WGS sequence"/>
</dbReference>
<sequence length="372" mass="42222">MSTRSAVRRNGPRPETPLERSKPETLFPEDAKRRLNETLTYLPPHVGICCSITYRRPPYAQASHVLARCTLSKTLTNIERSWALEKNTLNHNTRRNVMYLTQDLHASYDLGHWHLLPEKKIMDDIWNQRFKPKVLRKQYLDGALKLWNYRFYAAKYITPFSIMQKPSDIESKHTTVEYPFTNLDVVRAHVSPLFVVLNVGSKMNEYSDLLQLFTDPTIAPQHIRDACEDFSRAVLIYSAWTGSITREIPSYAQSTAPSDSGCQSKKTGSKRTRSSARDGDPSDDEPPEVETPRSSRSKVRKAPGGTTGKRKTGDGAVEAGVGVVEADASDYFLNFARVSNWLDTLDQYRDTRHPPDVHSPSFLSEGRVITPY</sequence>
<keyword evidence="3" id="KW-1185">Reference proteome</keyword>
<proteinExistence type="predicted"/>
<evidence type="ECO:0000313" key="3">
    <source>
        <dbReference type="Proteomes" id="UP001213000"/>
    </source>
</evidence>
<feature type="compositionally biased region" description="Polar residues" evidence="1">
    <location>
        <begin position="251"/>
        <end position="263"/>
    </location>
</feature>
<gene>
    <name evidence="2" type="ORF">NP233_g3881</name>
</gene>
<evidence type="ECO:0008006" key="4">
    <source>
        <dbReference type="Google" id="ProtNLM"/>
    </source>
</evidence>
<evidence type="ECO:0000256" key="1">
    <source>
        <dbReference type="SAM" id="MobiDB-lite"/>
    </source>
</evidence>
<feature type="region of interest" description="Disordered" evidence="1">
    <location>
        <begin position="1"/>
        <end position="23"/>
    </location>
</feature>
<evidence type="ECO:0000313" key="2">
    <source>
        <dbReference type="EMBL" id="KAJ3571244.1"/>
    </source>
</evidence>
<dbReference type="AlphaFoldDB" id="A0AAD5VX65"/>
<dbReference type="EMBL" id="JANIEX010000195">
    <property type="protein sequence ID" value="KAJ3571244.1"/>
    <property type="molecule type" value="Genomic_DNA"/>
</dbReference>
<feature type="region of interest" description="Disordered" evidence="1">
    <location>
        <begin position="251"/>
        <end position="314"/>
    </location>
</feature>
<organism evidence="2 3">
    <name type="scientific">Leucocoprinus birnbaumii</name>
    <dbReference type="NCBI Taxonomy" id="56174"/>
    <lineage>
        <taxon>Eukaryota</taxon>
        <taxon>Fungi</taxon>
        <taxon>Dikarya</taxon>
        <taxon>Basidiomycota</taxon>
        <taxon>Agaricomycotina</taxon>
        <taxon>Agaricomycetes</taxon>
        <taxon>Agaricomycetidae</taxon>
        <taxon>Agaricales</taxon>
        <taxon>Agaricineae</taxon>
        <taxon>Agaricaceae</taxon>
        <taxon>Leucocoprinus</taxon>
    </lineage>
</organism>
<name>A0AAD5VX65_9AGAR</name>
<feature type="compositionally biased region" description="Basic residues" evidence="1">
    <location>
        <begin position="1"/>
        <end position="11"/>
    </location>
</feature>
<reference evidence="2" key="1">
    <citation type="submission" date="2022-07" db="EMBL/GenBank/DDBJ databases">
        <title>Genome Sequence of Leucocoprinus birnbaumii.</title>
        <authorList>
            <person name="Buettner E."/>
        </authorList>
    </citation>
    <scope>NUCLEOTIDE SEQUENCE</scope>
    <source>
        <strain evidence="2">VT141</strain>
    </source>
</reference>